<dbReference type="Proteomes" id="UP001338125">
    <property type="component" value="Unassembled WGS sequence"/>
</dbReference>
<feature type="compositionally biased region" description="Low complexity" evidence="1">
    <location>
        <begin position="1"/>
        <end position="13"/>
    </location>
</feature>
<feature type="domain" description="LYC1 C-terminal" evidence="2">
    <location>
        <begin position="182"/>
        <end position="400"/>
    </location>
</feature>
<dbReference type="Pfam" id="PF22998">
    <property type="entry name" value="GNAT_LYC1-like"/>
    <property type="match status" value="1"/>
</dbReference>
<dbReference type="EMBL" id="JAVFKD010000016">
    <property type="protein sequence ID" value="KAK5987966.1"/>
    <property type="molecule type" value="Genomic_DNA"/>
</dbReference>
<evidence type="ECO:0000256" key="1">
    <source>
        <dbReference type="SAM" id="MobiDB-lite"/>
    </source>
</evidence>
<gene>
    <name evidence="3" type="ORF">PT974_12102</name>
</gene>
<dbReference type="InterPro" id="IPR016181">
    <property type="entry name" value="Acyl_CoA_acyltransferase"/>
</dbReference>
<sequence length="400" mass="44815">MSSKLSLPSPSSPAIVLTNPTPDERARTWSYSYPEWGHGLTLQGYLDREAYLLTIPLARHGGITNWILTDTDTDAGTGTDSVSTSSAVDRPVLASCETLRKRAIARGKDGIVRDVWAHGVASVFTYEEFRGRGYAGKMMALLRDRLARLQQESGEAVCSVLFSDIGKKFYAKAGWIPMGNTHLEFPAAAREAEEAITTHDSVKIVRDDDLPALAEVDERLLRRELEAPSAEDASKIRVAVCPDLDTFLWQFRREDFICNLAFGRKPTVRGAVYTPPASPPNTRVWALWVRNYYGGVEKPENNILSFIRFVVEDASISDEDLSSAINSILGVARNEARDWHITKIQMWNPSERVRRLVEQTQGLDARFVVREDSNIASINWFGEGSVDDVEWVANEKYVWC</sequence>
<evidence type="ECO:0000313" key="3">
    <source>
        <dbReference type="EMBL" id="KAK5987966.1"/>
    </source>
</evidence>
<name>A0ABR0S8J5_9HYPO</name>
<dbReference type="InterPro" id="IPR053013">
    <property type="entry name" value="LAT"/>
</dbReference>
<dbReference type="PANTHER" id="PTHR34815">
    <property type="entry name" value="LYSINE ACETYLTRANSFERASE"/>
    <property type="match status" value="1"/>
</dbReference>
<dbReference type="PANTHER" id="PTHR34815:SF4">
    <property type="entry name" value="N-ACETYLTRANSFERASE DOMAIN-CONTAINING PROTEIN"/>
    <property type="match status" value="1"/>
</dbReference>
<keyword evidence="4" id="KW-1185">Reference proteome</keyword>
<protein>
    <recommendedName>
        <fullName evidence="2">LYC1 C-terminal domain-containing protein</fullName>
    </recommendedName>
</protein>
<evidence type="ECO:0000259" key="2">
    <source>
        <dbReference type="Pfam" id="PF22998"/>
    </source>
</evidence>
<dbReference type="SUPFAM" id="SSF55729">
    <property type="entry name" value="Acyl-CoA N-acyltransferases (Nat)"/>
    <property type="match status" value="1"/>
</dbReference>
<accession>A0ABR0S8J5</accession>
<proteinExistence type="predicted"/>
<organism evidence="3 4">
    <name type="scientific">Cladobotryum mycophilum</name>
    <dbReference type="NCBI Taxonomy" id="491253"/>
    <lineage>
        <taxon>Eukaryota</taxon>
        <taxon>Fungi</taxon>
        <taxon>Dikarya</taxon>
        <taxon>Ascomycota</taxon>
        <taxon>Pezizomycotina</taxon>
        <taxon>Sordariomycetes</taxon>
        <taxon>Hypocreomycetidae</taxon>
        <taxon>Hypocreales</taxon>
        <taxon>Hypocreaceae</taxon>
        <taxon>Cladobotryum</taxon>
    </lineage>
</organism>
<dbReference type="Gene3D" id="3.40.630.30">
    <property type="match status" value="1"/>
</dbReference>
<comment type="caution">
    <text evidence="3">The sequence shown here is derived from an EMBL/GenBank/DDBJ whole genome shotgun (WGS) entry which is preliminary data.</text>
</comment>
<evidence type="ECO:0000313" key="4">
    <source>
        <dbReference type="Proteomes" id="UP001338125"/>
    </source>
</evidence>
<dbReference type="InterPro" id="IPR055100">
    <property type="entry name" value="GNAT_LYC1-like"/>
</dbReference>
<reference evidence="3 4" key="1">
    <citation type="submission" date="2024-01" db="EMBL/GenBank/DDBJ databases">
        <title>Complete genome of Cladobotryum mycophilum ATHUM6906.</title>
        <authorList>
            <person name="Christinaki A.C."/>
            <person name="Myridakis A.I."/>
            <person name="Kouvelis V.N."/>
        </authorList>
    </citation>
    <scope>NUCLEOTIDE SEQUENCE [LARGE SCALE GENOMIC DNA]</scope>
    <source>
        <strain evidence="3 4">ATHUM6906</strain>
    </source>
</reference>
<feature type="region of interest" description="Disordered" evidence="1">
    <location>
        <begin position="1"/>
        <end position="20"/>
    </location>
</feature>